<dbReference type="PANTHER" id="PTHR21058:SF0">
    <property type="entry name" value="6,7-DIMETHYL-8-RIBITYLLUMAZINE SYNTHASE"/>
    <property type="match status" value="1"/>
</dbReference>
<dbReference type="GO" id="GO:0005829">
    <property type="term" value="C:cytosol"/>
    <property type="evidence" value="ECO:0007669"/>
    <property type="project" value="TreeGrafter"/>
</dbReference>
<feature type="binding site" evidence="7">
    <location>
        <position position="22"/>
    </location>
    <ligand>
        <name>5-amino-6-(D-ribitylamino)uracil</name>
        <dbReference type="ChEBI" id="CHEBI:15934"/>
    </ligand>
</feature>
<dbReference type="SUPFAM" id="SSF52121">
    <property type="entry name" value="Lumazine synthase"/>
    <property type="match status" value="1"/>
</dbReference>
<feature type="binding site" evidence="7">
    <location>
        <position position="127"/>
    </location>
    <ligand>
        <name>(2S)-2-hydroxy-3-oxobutyl phosphate</name>
        <dbReference type="ChEBI" id="CHEBI:58830"/>
    </ligand>
</feature>
<dbReference type="NCBIfam" id="TIGR00114">
    <property type="entry name" value="lumazine-synth"/>
    <property type="match status" value="1"/>
</dbReference>
<dbReference type="HAMAP" id="MF_00178">
    <property type="entry name" value="Lumazine_synth"/>
    <property type="match status" value="1"/>
</dbReference>
<name>A0A0R1W395_9LACO</name>
<dbReference type="PATRIC" id="fig|1423807.3.peg.2565"/>
<dbReference type="STRING" id="1423807.FD16_GL002481"/>
<dbReference type="UniPathway" id="UPA00275">
    <property type="reaction ID" value="UER00404"/>
</dbReference>
<dbReference type="RefSeq" id="WP_010621811.1">
    <property type="nucleotide sequence ID" value="NZ_AZGF01000009.1"/>
</dbReference>
<dbReference type="OrthoDB" id="9809709at2"/>
<dbReference type="InterPro" id="IPR036467">
    <property type="entry name" value="LS/RS_sf"/>
</dbReference>
<dbReference type="Pfam" id="PF00885">
    <property type="entry name" value="DMRL_synthase"/>
    <property type="match status" value="1"/>
</dbReference>
<feature type="active site" description="Proton donor" evidence="7">
    <location>
        <position position="88"/>
    </location>
</feature>
<sequence length="158" mass="16832">MNEYSGTIMGNNKKIGIVVSDFNELVTSKLLNGAINELKKFGVSIASISVVHVPGALELPRAARILEQTSQFDGLLALGSVIRGETSHYDYVCSETARGLTQLSLNGSIPVMFGVLTTDNLEQAINRSGGKGGNKGSECAQGVLQMIGFDEWVKEANI</sequence>
<dbReference type="eggNOG" id="COG0054">
    <property type="taxonomic scope" value="Bacteria"/>
</dbReference>
<accession>A0A0R1W395</accession>
<dbReference type="Gene3D" id="3.40.50.960">
    <property type="entry name" value="Lumazine/riboflavin synthase"/>
    <property type="match status" value="1"/>
</dbReference>
<gene>
    <name evidence="7" type="primary">ribH</name>
    <name evidence="8" type="ORF">FD16_GL002481</name>
</gene>
<comment type="catalytic activity">
    <reaction evidence="6 7">
        <text>(2S)-2-hydroxy-3-oxobutyl phosphate + 5-amino-6-(D-ribitylamino)uracil = 6,7-dimethyl-8-(1-D-ribityl)lumazine + phosphate + 2 H2O + H(+)</text>
        <dbReference type="Rhea" id="RHEA:26152"/>
        <dbReference type="ChEBI" id="CHEBI:15377"/>
        <dbReference type="ChEBI" id="CHEBI:15378"/>
        <dbReference type="ChEBI" id="CHEBI:15934"/>
        <dbReference type="ChEBI" id="CHEBI:43474"/>
        <dbReference type="ChEBI" id="CHEBI:58201"/>
        <dbReference type="ChEBI" id="CHEBI:58830"/>
        <dbReference type="EC" id="2.5.1.78"/>
    </reaction>
</comment>
<dbReference type="Proteomes" id="UP000051820">
    <property type="component" value="Unassembled WGS sequence"/>
</dbReference>
<evidence type="ECO:0000256" key="3">
    <source>
        <dbReference type="ARBA" id="ARBA00012664"/>
    </source>
</evidence>
<dbReference type="GO" id="GO:0009349">
    <property type="term" value="C:riboflavin synthase complex"/>
    <property type="evidence" value="ECO:0007669"/>
    <property type="project" value="UniProtKB-UniRule"/>
</dbReference>
<dbReference type="PANTHER" id="PTHR21058">
    <property type="entry name" value="6,7-DIMETHYL-8-RIBITYLLUMAZINE SYNTHASE DMRL SYNTHASE LUMAZINE SYNTHASE"/>
    <property type="match status" value="1"/>
</dbReference>
<evidence type="ECO:0000256" key="7">
    <source>
        <dbReference type="HAMAP-Rule" id="MF_00178"/>
    </source>
</evidence>
<feature type="binding site" evidence="7">
    <location>
        <begin position="80"/>
        <end position="82"/>
    </location>
    <ligand>
        <name>5-amino-6-(D-ribitylamino)uracil</name>
        <dbReference type="ChEBI" id="CHEBI:15934"/>
    </ligand>
</feature>
<evidence type="ECO:0000256" key="4">
    <source>
        <dbReference type="ARBA" id="ARBA00022619"/>
    </source>
</evidence>
<dbReference type="InterPro" id="IPR034964">
    <property type="entry name" value="LS"/>
</dbReference>
<dbReference type="AlphaFoldDB" id="A0A0R1W395"/>
<evidence type="ECO:0000256" key="2">
    <source>
        <dbReference type="ARBA" id="ARBA00007424"/>
    </source>
</evidence>
<evidence type="ECO:0000313" key="9">
    <source>
        <dbReference type="Proteomes" id="UP000051820"/>
    </source>
</evidence>
<dbReference type="GO" id="GO:0009231">
    <property type="term" value="P:riboflavin biosynthetic process"/>
    <property type="evidence" value="ECO:0007669"/>
    <property type="project" value="UniProtKB-UniRule"/>
</dbReference>
<comment type="caution">
    <text evidence="8">The sequence shown here is derived from an EMBL/GenBank/DDBJ whole genome shotgun (WGS) entry which is preliminary data.</text>
</comment>
<reference evidence="8 9" key="1">
    <citation type="journal article" date="2015" name="Genome Announc.">
        <title>Expanding the biotechnology potential of lactobacilli through comparative genomics of 213 strains and associated genera.</title>
        <authorList>
            <person name="Sun Z."/>
            <person name="Harris H.M."/>
            <person name="McCann A."/>
            <person name="Guo C."/>
            <person name="Argimon S."/>
            <person name="Zhang W."/>
            <person name="Yang X."/>
            <person name="Jeffery I.B."/>
            <person name="Cooney J.C."/>
            <person name="Kagawa T.F."/>
            <person name="Liu W."/>
            <person name="Song Y."/>
            <person name="Salvetti E."/>
            <person name="Wrobel A."/>
            <person name="Rasinkangas P."/>
            <person name="Parkhill J."/>
            <person name="Rea M.C."/>
            <person name="O'Sullivan O."/>
            <person name="Ritari J."/>
            <person name="Douillard F.P."/>
            <person name="Paul Ross R."/>
            <person name="Yang R."/>
            <person name="Briner A.E."/>
            <person name="Felis G.E."/>
            <person name="de Vos W.M."/>
            <person name="Barrangou R."/>
            <person name="Klaenhammer T.R."/>
            <person name="Caufield P.W."/>
            <person name="Cui Y."/>
            <person name="Zhang H."/>
            <person name="O'Toole P.W."/>
        </authorList>
    </citation>
    <scope>NUCLEOTIDE SEQUENCE [LARGE SCALE GENOMIC DNA]</scope>
    <source>
        <strain evidence="8 9">DSM 5007</strain>
    </source>
</reference>
<dbReference type="CDD" id="cd09209">
    <property type="entry name" value="Lumazine_synthase-I"/>
    <property type="match status" value="1"/>
</dbReference>
<organism evidence="8 9">
    <name type="scientific">Paucilactobacillus suebicus DSM 5007 = KCTC 3549</name>
    <dbReference type="NCBI Taxonomy" id="1423807"/>
    <lineage>
        <taxon>Bacteria</taxon>
        <taxon>Bacillati</taxon>
        <taxon>Bacillota</taxon>
        <taxon>Bacilli</taxon>
        <taxon>Lactobacillales</taxon>
        <taxon>Lactobacillaceae</taxon>
        <taxon>Paucilactobacillus</taxon>
    </lineage>
</organism>
<keyword evidence="4 7" id="KW-0686">Riboflavin biosynthesis</keyword>
<evidence type="ECO:0000256" key="1">
    <source>
        <dbReference type="ARBA" id="ARBA00004917"/>
    </source>
</evidence>
<evidence type="ECO:0000313" key="8">
    <source>
        <dbReference type="EMBL" id="KRM12296.1"/>
    </source>
</evidence>
<evidence type="ECO:0000256" key="6">
    <source>
        <dbReference type="ARBA" id="ARBA00048785"/>
    </source>
</evidence>
<dbReference type="InterPro" id="IPR002180">
    <property type="entry name" value="LS/RS"/>
</dbReference>
<evidence type="ECO:0000256" key="5">
    <source>
        <dbReference type="ARBA" id="ARBA00022679"/>
    </source>
</evidence>
<comment type="function">
    <text evidence="7">Catalyzes the formation of 6,7-dimethyl-8-ribityllumazine by condensation of 5-amino-6-(D-ribitylamino)uracil with 3,4-dihydroxy-2-butanone 4-phosphate. This is the penultimate step in the biosynthesis of riboflavin.</text>
</comment>
<feature type="binding site" evidence="7">
    <location>
        <begin position="56"/>
        <end position="58"/>
    </location>
    <ligand>
        <name>5-amino-6-(D-ribitylamino)uracil</name>
        <dbReference type="ChEBI" id="CHEBI:15934"/>
    </ligand>
</feature>
<feature type="binding site" evidence="7">
    <location>
        <position position="113"/>
    </location>
    <ligand>
        <name>5-amino-6-(D-ribitylamino)uracil</name>
        <dbReference type="ChEBI" id="CHEBI:15934"/>
    </ligand>
</feature>
<protein>
    <recommendedName>
        <fullName evidence="3 7">6,7-dimethyl-8-ribityllumazine synthase</fullName>
        <shortName evidence="7">DMRL synthase</shortName>
        <shortName evidence="7">LS</shortName>
        <shortName evidence="7">Lumazine synthase</shortName>
        <ecNumber evidence="3 7">2.5.1.78</ecNumber>
    </recommendedName>
</protein>
<dbReference type="GO" id="GO:0000906">
    <property type="term" value="F:6,7-dimethyl-8-ribityllumazine synthase activity"/>
    <property type="evidence" value="ECO:0007669"/>
    <property type="project" value="UniProtKB-UniRule"/>
</dbReference>
<comment type="pathway">
    <text evidence="1 7">Cofactor biosynthesis; riboflavin biosynthesis; riboflavin from 2-hydroxy-3-oxobutyl phosphate and 5-amino-6-(D-ribitylamino)uracil: step 1/2.</text>
</comment>
<keyword evidence="5 7" id="KW-0808">Transferase</keyword>
<dbReference type="EMBL" id="AZGF01000009">
    <property type="protein sequence ID" value="KRM12296.1"/>
    <property type="molecule type" value="Genomic_DNA"/>
</dbReference>
<dbReference type="EC" id="2.5.1.78" evidence="3 7"/>
<keyword evidence="9" id="KW-1185">Reference proteome</keyword>
<feature type="binding site" evidence="7">
    <location>
        <begin position="85"/>
        <end position="86"/>
    </location>
    <ligand>
        <name>(2S)-2-hydroxy-3-oxobutyl phosphate</name>
        <dbReference type="ChEBI" id="CHEBI:58830"/>
    </ligand>
</feature>
<proteinExistence type="inferred from homology"/>
<comment type="similarity">
    <text evidence="2 7">Belongs to the DMRL synthase family.</text>
</comment>